<proteinExistence type="predicted"/>
<feature type="non-terminal residue" evidence="1">
    <location>
        <position position="1"/>
    </location>
</feature>
<protein>
    <submittedName>
        <fullName evidence="1">Uncharacterized protein</fullName>
    </submittedName>
</protein>
<name>A0A0B6YGC2_9EUPU</name>
<dbReference type="EMBL" id="HACG01008354">
    <property type="protein sequence ID" value="CEK55219.1"/>
    <property type="molecule type" value="Transcribed_RNA"/>
</dbReference>
<dbReference type="AlphaFoldDB" id="A0A0B6YGC2"/>
<organism evidence="1">
    <name type="scientific">Arion vulgaris</name>
    <dbReference type="NCBI Taxonomy" id="1028688"/>
    <lineage>
        <taxon>Eukaryota</taxon>
        <taxon>Metazoa</taxon>
        <taxon>Spiralia</taxon>
        <taxon>Lophotrochozoa</taxon>
        <taxon>Mollusca</taxon>
        <taxon>Gastropoda</taxon>
        <taxon>Heterobranchia</taxon>
        <taxon>Euthyneura</taxon>
        <taxon>Panpulmonata</taxon>
        <taxon>Eupulmonata</taxon>
        <taxon>Stylommatophora</taxon>
        <taxon>Helicina</taxon>
        <taxon>Arionoidea</taxon>
        <taxon>Arionidae</taxon>
        <taxon>Arion</taxon>
    </lineage>
</organism>
<accession>A0A0B6YGC2</accession>
<reference evidence="1" key="1">
    <citation type="submission" date="2014-12" db="EMBL/GenBank/DDBJ databases">
        <title>Insight into the proteome of Arion vulgaris.</title>
        <authorList>
            <person name="Aradska J."/>
            <person name="Bulat T."/>
            <person name="Smidak R."/>
            <person name="Sarate P."/>
            <person name="Gangsoo J."/>
            <person name="Sialana F."/>
            <person name="Bilban M."/>
            <person name="Lubec G."/>
        </authorList>
    </citation>
    <scope>NUCLEOTIDE SEQUENCE</scope>
    <source>
        <tissue evidence="1">Skin</tissue>
    </source>
</reference>
<sequence>ECSCACGIWFAITQHVLKEVIAVAIRTQTLAIFGPTNTCHKRLSGQFICEDKRQFYEMLVRASKVFSA</sequence>
<gene>
    <name evidence="1" type="primary">ORF24659</name>
</gene>
<evidence type="ECO:0000313" key="1">
    <source>
        <dbReference type="EMBL" id="CEK55219.1"/>
    </source>
</evidence>
<feature type="non-terminal residue" evidence="1">
    <location>
        <position position="68"/>
    </location>
</feature>